<dbReference type="AlphaFoldDB" id="A0A0G4IC92"/>
<protein>
    <submittedName>
        <fullName evidence="2">Uncharacterized protein</fullName>
    </submittedName>
</protein>
<proteinExistence type="predicted"/>
<sequence length="184" mass="20449">MSGVRAGSVPMSSVGATLAGTSNTTFDFSQSSQKEGRGTWEVQEGSGIINSDGGMFFVMPWTTFDFGQSSPVMAPAGGDSQMNELAPMELCRIERCGKEEGGVGKDLFESLYGVRSWELREQIHCQSERPHSPSSQLNRLETHRQGNDFDGGNPGKAERQKQKHQEKKERKRQEKHEREILAVR</sequence>
<accession>A0A0G4IC92</accession>
<evidence type="ECO:0000256" key="1">
    <source>
        <dbReference type="SAM" id="MobiDB-lite"/>
    </source>
</evidence>
<dbReference type="PhylomeDB" id="A0A0G4IC92"/>
<gene>
    <name evidence="2" type="ORF">Cvel_13078</name>
</gene>
<feature type="region of interest" description="Disordered" evidence="1">
    <location>
        <begin position="126"/>
        <end position="184"/>
    </location>
</feature>
<name>A0A0G4IC92_9ALVE</name>
<organism evidence="2">
    <name type="scientific">Chromera velia CCMP2878</name>
    <dbReference type="NCBI Taxonomy" id="1169474"/>
    <lineage>
        <taxon>Eukaryota</taxon>
        <taxon>Sar</taxon>
        <taxon>Alveolata</taxon>
        <taxon>Colpodellida</taxon>
        <taxon>Chromeraceae</taxon>
        <taxon>Chromera</taxon>
    </lineage>
</organism>
<feature type="compositionally biased region" description="Basic and acidic residues" evidence="1">
    <location>
        <begin position="166"/>
        <end position="184"/>
    </location>
</feature>
<evidence type="ECO:0000313" key="2">
    <source>
        <dbReference type="EMBL" id="CEM54833.1"/>
    </source>
</evidence>
<dbReference type="EMBL" id="CDMZ01005821">
    <property type="protein sequence ID" value="CEM54833.1"/>
    <property type="molecule type" value="Genomic_DNA"/>
</dbReference>
<reference evidence="2" key="1">
    <citation type="submission" date="2014-11" db="EMBL/GenBank/DDBJ databases">
        <authorList>
            <person name="Otto D Thomas"/>
            <person name="Naeem Raeece"/>
        </authorList>
    </citation>
    <scope>NUCLEOTIDE SEQUENCE</scope>
</reference>
<dbReference type="VEuPathDB" id="CryptoDB:Cvel_13078"/>